<dbReference type="GO" id="GO:0004634">
    <property type="term" value="F:phosphopyruvate hydratase activity"/>
    <property type="evidence" value="ECO:0007669"/>
    <property type="project" value="UniProtKB-UniRule"/>
</dbReference>
<evidence type="ECO:0000313" key="16">
    <source>
        <dbReference type="Proteomes" id="UP000284543"/>
    </source>
</evidence>
<feature type="binding site" evidence="11">
    <location>
        <position position="366"/>
    </location>
    <ligand>
        <name>(2R)-2-phosphoglycerate</name>
        <dbReference type="ChEBI" id="CHEBI:58289"/>
    </ligand>
</feature>
<dbReference type="InterPro" id="IPR000941">
    <property type="entry name" value="Enolase"/>
</dbReference>
<comment type="caution">
    <text evidence="11">Lacks conserved residue(s) required for the propagation of feature annotation.</text>
</comment>
<feature type="binding site" evidence="11">
    <location>
        <position position="165"/>
    </location>
    <ligand>
        <name>(2R)-2-phosphoglycerate</name>
        <dbReference type="ChEBI" id="CHEBI:58289"/>
    </ligand>
</feature>
<keyword evidence="11" id="KW-0963">Cytoplasm</keyword>
<proteinExistence type="inferred from homology"/>
<keyword evidence="8 11" id="KW-0324">Glycolysis</keyword>
<feature type="domain" description="Enolase C-terminal TIM barrel" evidence="13">
    <location>
        <begin position="141"/>
        <end position="428"/>
    </location>
</feature>
<name>A0A412ZEZ7_9FIRM</name>
<dbReference type="GO" id="GO:0006096">
    <property type="term" value="P:glycolytic process"/>
    <property type="evidence" value="ECO:0007669"/>
    <property type="project" value="UniProtKB-UniRule"/>
</dbReference>
<keyword evidence="5 11" id="KW-0964">Secreted</keyword>
<comment type="cofactor">
    <cofactor evidence="12">
        <name>Mg(2+)</name>
        <dbReference type="ChEBI" id="CHEBI:18420"/>
    </cofactor>
    <text evidence="12">Mg(2+) is required for catalysis and for stabilizing the dimer.</text>
</comment>
<dbReference type="GO" id="GO:0000015">
    <property type="term" value="C:phosphopyruvate hydratase complex"/>
    <property type="evidence" value="ECO:0007669"/>
    <property type="project" value="InterPro"/>
</dbReference>
<dbReference type="SFLD" id="SFLDS00001">
    <property type="entry name" value="Enolase"/>
    <property type="match status" value="1"/>
</dbReference>
<dbReference type="Proteomes" id="UP000284543">
    <property type="component" value="Unassembled WGS sequence"/>
</dbReference>
<dbReference type="GO" id="GO:0000287">
    <property type="term" value="F:magnesium ion binding"/>
    <property type="evidence" value="ECO:0007669"/>
    <property type="project" value="UniProtKB-UniRule"/>
</dbReference>
<comment type="pathway">
    <text evidence="1 11">Carbohydrate degradation; glycolysis; pyruvate from D-glyceraldehyde 3-phosphate: step 4/5.</text>
</comment>
<evidence type="ECO:0000313" key="15">
    <source>
        <dbReference type="EMBL" id="RGV78810.1"/>
    </source>
</evidence>
<evidence type="ECO:0000256" key="2">
    <source>
        <dbReference type="ARBA" id="ARBA00009604"/>
    </source>
</evidence>
<dbReference type="SUPFAM" id="SSF51604">
    <property type="entry name" value="Enolase C-terminal domain-like"/>
    <property type="match status" value="1"/>
</dbReference>
<evidence type="ECO:0000256" key="3">
    <source>
        <dbReference type="ARBA" id="ARBA00012058"/>
    </source>
</evidence>
<evidence type="ECO:0000256" key="8">
    <source>
        <dbReference type="ARBA" id="ARBA00023152"/>
    </source>
</evidence>
<comment type="function">
    <text evidence="11">Catalyzes the reversible conversion of 2-phosphoglycerate (2-PG) into phosphoenolpyruvate (PEP). It is essential for the degradation of carbohydrates via glycolysis.</text>
</comment>
<dbReference type="SMART" id="SM01192">
    <property type="entry name" value="Enolase_C"/>
    <property type="match status" value="1"/>
</dbReference>
<dbReference type="RefSeq" id="WP_117626028.1">
    <property type="nucleotide sequence ID" value="NZ_CAUHGS010000001.1"/>
</dbReference>
<feature type="binding site" evidence="11 12">
    <location>
        <position position="312"/>
    </location>
    <ligand>
        <name>Mg(2+)</name>
        <dbReference type="ChEBI" id="CHEBI:18420"/>
    </ligand>
</feature>
<dbReference type="HAMAP" id="MF_00318">
    <property type="entry name" value="Enolase"/>
    <property type="match status" value="1"/>
</dbReference>
<sequence length="430" mass="47208">MNGNRIKEVKARQVLDSKGRPVVETEIYTENGKMGRAGASTGTSVGKNESYVLRDNNKELFGGLSVFKAVKNIEEIIGPALVGMDVTDQQAVDHRMIELDGTRYKTNLGGNAIYSVSCAAARAAAASVGKPLWRYLAEEEPERVFAPAYNMINGGTYGNYTLAFQEFIVIPKNVSTFYEGSRIGVEIFQKMGDIIKKYNNGKPPVMGNYSGYGAPSDDPFVLFDMLMEAASSLGYEDKIIFSMDCAASEIYDEARDAYLYKGTYIDRDEMISLLSRIAHKYPIGFIEDALQEEDFEGFKKARKEIQAVLIGDDFICSSIDRAKKAIDMDAIQGMILKPNQIGTLTEAIETVRFMKQHDLLVVASGRAGGVIDDPNAELAIALGLPIMKTGAPRSGERTIFTNTGLRVEEQLKPGKTMADVLKVPGFERLG</sequence>
<dbReference type="Pfam" id="PF03952">
    <property type="entry name" value="Enolase_N"/>
    <property type="match status" value="1"/>
</dbReference>
<accession>A0A412ZEZ7</accession>
<dbReference type="SUPFAM" id="SSF54826">
    <property type="entry name" value="Enolase N-terminal domain-like"/>
    <property type="match status" value="1"/>
</dbReference>
<evidence type="ECO:0000256" key="5">
    <source>
        <dbReference type="ARBA" id="ARBA00022525"/>
    </source>
</evidence>
<dbReference type="UniPathway" id="UPA00109">
    <property type="reaction ID" value="UER00187"/>
</dbReference>
<dbReference type="EMBL" id="QRZM01000001">
    <property type="protein sequence ID" value="RGV78810.1"/>
    <property type="molecule type" value="Genomic_DNA"/>
</dbReference>
<dbReference type="Pfam" id="PF00113">
    <property type="entry name" value="Enolase_C"/>
    <property type="match status" value="1"/>
</dbReference>
<reference evidence="15 16" key="1">
    <citation type="submission" date="2018-08" db="EMBL/GenBank/DDBJ databases">
        <title>A genome reference for cultivated species of the human gut microbiota.</title>
        <authorList>
            <person name="Zou Y."/>
            <person name="Xue W."/>
            <person name="Luo G."/>
        </authorList>
    </citation>
    <scope>NUCLEOTIDE SEQUENCE [LARGE SCALE GENOMIC DNA]</scope>
    <source>
        <strain evidence="15 16">AF14-18</strain>
    </source>
</reference>
<keyword evidence="6 11" id="KW-0479">Metal-binding</keyword>
<dbReference type="InterPro" id="IPR020810">
    <property type="entry name" value="Enolase_C"/>
</dbReference>
<gene>
    <name evidence="11" type="primary">eno</name>
    <name evidence="15" type="ORF">DWW02_03540</name>
</gene>
<dbReference type="AlphaFoldDB" id="A0A412ZEZ7"/>
<evidence type="ECO:0000256" key="6">
    <source>
        <dbReference type="ARBA" id="ARBA00022723"/>
    </source>
</evidence>
<comment type="catalytic activity">
    <reaction evidence="10">
        <text>(2R)-2-phosphoglycerate = phosphoenolpyruvate + H2O</text>
        <dbReference type="Rhea" id="RHEA:10164"/>
        <dbReference type="ChEBI" id="CHEBI:15377"/>
        <dbReference type="ChEBI" id="CHEBI:58289"/>
        <dbReference type="ChEBI" id="CHEBI:58702"/>
        <dbReference type="EC" id="4.2.1.11"/>
    </reaction>
    <physiologicalReaction direction="left-to-right" evidence="10">
        <dbReference type="Rhea" id="RHEA:10165"/>
    </physiologicalReaction>
</comment>
<evidence type="ECO:0000259" key="13">
    <source>
        <dbReference type="SMART" id="SM01192"/>
    </source>
</evidence>
<feature type="binding site" evidence="11 12">
    <location>
        <position position="287"/>
    </location>
    <ligand>
        <name>Mg(2+)</name>
        <dbReference type="ChEBI" id="CHEBI:18420"/>
    </ligand>
</feature>
<evidence type="ECO:0000256" key="4">
    <source>
        <dbReference type="ARBA" id="ARBA00017068"/>
    </source>
</evidence>
<dbReference type="InterPro" id="IPR020811">
    <property type="entry name" value="Enolase_N"/>
</dbReference>
<dbReference type="InterPro" id="IPR020809">
    <property type="entry name" value="Enolase_CS"/>
</dbReference>
<feature type="binding site" evidence="11 12">
    <location>
        <position position="244"/>
    </location>
    <ligand>
        <name>Mg(2+)</name>
        <dbReference type="ChEBI" id="CHEBI:18420"/>
    </ligand>
</feature>
<dbReference type="InterPro" id="IPR036849">
    <property type="entry name" value="Enolase-like_C_sf"/>
</dbReference>
<keyword evidence="9 11" id="KW-0456">Lyase</keyword>
<dbReference type="PIRSF" id="PIRSF001400">
    <property type="entry name" value="Enolase"/>
    <property type="match status" value="1"/>
</dbReference>
<evidence type="ECO:0000256" key="11">
    <source>
        <dbReference type="HAMAP-Rule" id="MF_00318"/>
    </source>
</evidence>
<dbReference type="PANTHER" id="PTHR11902:SF1">
    <property type="entry name" value="ENOLASE"/>
    <property type="match status" value="1"/>
</dbReference>
<dbReference type="SMART" id="SM01193">
    <property type="entry name" value="Enolase_N"/>
    <property type="match status" value="1"/>
</dbReference>
<keyword evidence="7 11" id="KW-0460">Magnesium</keyword>
<evidence type="ECO:0000256" key="12">
    <source>
        <dbReference type="PIRSR" id="PIRSR001400-3"/>
    </source>
</evidence>
<organism evidence="15 16">
    <name type="scientific">Enterocloster bolteae</name>
    <dbReference type="NCBI Taxonomy" id="208479"/>
    <lineage>
        <taxon>Bacteria</taxon>
        <taxon>Bacillati</taxon>
        <taxon>Bacillota</taxon>
        <taxon>Clostridia</taxon>
        <taxon>Lachnospirales</taxon>
        <taxon>Lachnospiraceae</taxon>
        <taxon>Enterocloster</taxon>
    </lineage>
</organism>
<comment type="subcellular location">
    <subcellularLocation>
        <location evidence="11">Cytoplasm</location>
    </subcellularLocation>
    <subcellularLocation>
        <location evidence="11">Secreted</location>
    </subcellularLocation>
    <subcellularLocation>
        <location evidence="11">Cell surface</location>
    </subcellularLocation>
    <text evidence="11">Fractions of enolase are present in both the cytoplasm and on the cell surface.</text>
</comment>
<dbReference type="EC" id="4.2.1.11" evidence="3 11"/>
<dbReference type="Gene3D" id="3.30.390.10">
    <property type="entry name" value="Enolase-like, N-terminal domain"/>
    <property type="match status" value="1"/>
</dbReference>
<comment type="caution">
    <text evidence="15">The sequence shown here is derived from an EMBL/GenBank/DDBJ whole genome shotgun (WGS) entry which is preliminary data.</text>
</comment>
<evidence type="ECO:0000256" key="10">
    <source>
        <dbReference type="ARBA" id="ARBA00048951"/>
    </source>
</evidence>
<feature type="active site" description="Proton acceptor" evidence="11">
    <location>
        <position position="337"/>
    </location>
</feature>
<dbReference type="Gene3D" id="3.20.20.120">
    <property type="entry name" value="Enolase-like C-terminal domain"/>
    <property type="match status" value="1"/>
</dbReference>
<dbReference type="InterPro" id="IPR029017">
    <property type="entry name" value="Enolase-like_N"/>
</dbReference>
<dbReference type="GO" id="GO:0005576">
    <property type="term" value="C:extracellular region"/>
    <property type="evidence" value="ECO:0007669"/>
    <property type="project" value="UniProtKB-SubCell"/>
</dbReference>
<dbReference type="PANTHER" id="PTHR11902">
    <property type="entry name" value="ENOLASE"/>
    <property type="match status" value="1"/>
</dbReference>
<dbReference type="PRINTS" id="PR00148">
    <property type="entry name" value="ENOLASE"/>
</dbReference>
<protein>
    <recommendedName>
        <fullName evidence="4 11">Enolase</fullName>
        <ecNumber evidence="3 11">4.2.1.11</ecNumber>
    </recommendedName>
    <alternativeName>
        <fullName evidence="11">2-phospho-D-glycerate hydro-lyase</fullName>
    </alternativeName>
    <alternativeName>
        <fullName evidence="11">2-phosphoglycerate dehydratase</fullName>
    </alternativeName>
</protein>
<evidence type="ECO:0000256" key="9">
    <source>
        <dbReference type="ARBA" id="ARBA00023239"/>
    </source>
</evidence>
<evidence type="ECO:0000256" key="7">
    <source>
        <dbReference type="ARBA" id="ARBA00022842"/>
    </source>
</evidence>
<keyword evidence="15" id="KW-0670">Pyruvate</keyword>
<feature type="binding site" evidence="11">
    <location>
        <position position="337"/>
    </location>
    <ligand>
        <name>(2R)-2-phosphoglycerate</name>
        <dbReference type="ChEBI" id="CHEBI:58289"/>
    </ligand>
</feature>
<evidence type="ECO:0000256" key="1">
    <source>
        <dbReference type="ARBA" id="ARBA00005031"/>
    </source>
</evidence>
<comment type="similarity">
    <text evidence="2 11">Belongs to the enolase family.</text>
</comment>
<evidence type="ECO:0000259" key="14">
    <source>
        <dbReference type="SMART" id="SM01193"/>
    </source>
</evidence>
<dbReference type="PROSITE" id="PS00164">
    <property type="entry name" value="ENOLASE"/>
    <property type="match status" value="1"/>
</dbReference>
<feature type="domain" description="Enolase N-terminal" evidence="14">
    <location>
        <begin position="6"/>
        <end position="136"/>
    </location>
</feature>
<dbReference type="GO" id="GO:0009986">
    <property type="term" value="C:cell surface"/>
    <property type="evidence" value="ECO:0007669"/>
    <property type="project" value="UniProtKB-SubCell"/>
</dbReference>
<comment type="cofactor">
    <cofactor evidence="11">
        <name>Mg(2+)</name>
        <dbReference type="ChEBI" id="CHEBI:18420"/>
    </cofactor>
    <text evidence="11">Binds a second Mg(2+) ion via substrate during catalysis.</text>
</comment>
<feature type="binding site" evidence="11">
    <location>
        <position position="388"/>
    </location>
    <ligand>
        <name>(2R)-2-phosphoglycerate</name>
        <dbReference type="ChEBI" id="CHEBI:58289"/>
    </ligand>
</feature>